<accession>A0A9P4SID6</accession>
<comment type="caution">
    <text evidence="2">The sequence shown here is derived from an EMBL/GenBank/DDBJ whole genome shotgun (WGS) entry which is preliminary data.</text>
</comment>
<dbReference type="EMBL" id="MU006089">
    <property type="protein sequence ID" value="KAF2842889.1"/>
    <property type="molecule type" value="Genomic_DNA"/>
</dbReference>
<evidence type="ECO:0000313" key="2">
    <source>
        <dbReference type="EMBL" id="KAF2842889.1"/>
    </source>
</evidence>
<gene>
    <name evidence="2" type="ORF">M501DRAFT_993664</name>
</gene>
<dbReference type="Proteomes" id="UP000799429">
    <property type="component" value="Unassembled WGS sequence"/>
</dbReference>
<keyword evidence="1" id="KW-1133">Transmembrane helix</keyword>
<keyword evidence="3" id="KW-1185">Reference proteome</keyword>
<dbReference type="AlphaFoldDB" id="A0A9P4SID6"/>
<proteinExistence type="predicted"/>
<sequence length="70" mass="8303">MWAFCEFLCSYSPIRSILYLCIPIASFEFVLMLAWIDKSKEDEVKHLAFGDKRRELAKMWRVSSQSPRNI</sequence>
<keyword evidence="1" id="KW-0812">Transmembrane</keyword>
<reference evidence="2" key="1">
    <citation type="journal article" date="2020" name="Stud. Mycol.">
        <title>101 Dothideomycetes genomes: a test case for predicting lifestyles and emergence of pathogens.</title>
        <authorList>
            <person name="Haridas S."/>
            <person name="Albert R."/>
            <person name="Binder M."/>
            <person name="Bloem J."/>
            <person name="Labutti K."/>
            <person name="Salamov A."/>
            <person name="Andreopoulos B."/>
            <person name="Baker S."/>
            <person name="Barry K."/>
            <person name="Bills G."/>
            <person name="Bluhm B."/>
            <person name="Cannon C."/>
            <person name="Castanera R."/>
            <person name="Culley D."/>
            <person name="Daum C."/>
            <person name="Ezra D."/>
            <person name="Gonzalez J."/>
            <person name="Henrissat B."/>
            <person name="Kuo A."/>
            <person name="Liang C."/>
            <person name="Lipzen A."/>
            <person name="Lutzoni F."/>
            <person name="Magnuson J."/>
            <person name="Mondo S."/>
            <person name="Nolan M."/>
            <person name="Ohm R."/>
            <person name="Pangilinan J."/>
            <person name="Park H.-J."/>
            <person name="Ramirez L."/>
            <person name="Alfaro M."/>
            <person name="Sun H."/>
            <person name="Tritt A."/>
            <person name="Yoshinaga Y."/>
            <person name="Zwiers L.-H."/>
            <person name="Turgeon B."/>
            <person name="Goodwin S."/>
            <person name="Spatafora J."/>
            <person name="Crous P."/>
            <person name="Grigoriev I."/>
        </authorList>
    </citation>
    <scope>NUCLEOTIDE SEQUENCE</scope>
    <source>
        <strain evidence="2">CBS 101060</strain>
    </source>
</reference>
<feature type="transmembrane region" description="Helical" evidence="1">
    <location>
        <begin position="17"/>
        <end position="36"/>
    </location>
</feature>
<protein>
    <submittedName>
        <fullName evidence="2">Uncharacterized protein</fullName>
    </submittedName>
</protein>
<organism evidence="2 3">
    <name type="scientific">Patellaria atrata CBS 101060</name>
    <dbReference type="NCBI Taxonomy" id="1346257"/>
    <lineage>
        <taxon>Eukaryota</taxon>
        <taxon>Fungi</taxon>
        <taxon>Dikarya</taxon>
        <taxon>Ascomycota</taxon>
        <taxon>Pezizomycotina</taxon>
        <taxon>Dothideomycetes</taxon>
        <taxon>Dothideomycetes incertae sedis</taxon>
        <taxon>Patellariales</taxon>
        <taxon>Patellariaceae</taxon>
        <taxon>Patellaria</taxon>
    </lineage>
</organism>
<name>A0A9P4SID6_9PEZI</name>
<evidence type="ECO:0000256" key="1">
    <source>
        <dbReference type="SAM" id="Phobius"/>
    </source>
</evidence>
<evidence type="ECO:0000313" key="3">
    <source>
        <dbReference type="Proteomes" id="UP000799429"/>
    </source>
</evidence>
<keyword evidence="1" id="KW-0472">Membrane</keyword>